<sequence>MQLHCSITFVNTRLICVGYPEKALNSPHGHRAPPYTKRHTCLHRSYSDVRCAQRL</sequence>
<reference evidence="1" key="2">
    <citation type="journal article" date="2015" name="Fish Shellfish Immunol.">
        <title>Early steps in the European eel (Anguilla anguilla)-Vibrio vulnificus interaction in the gills: Role of the RtxA13 toxin.</title>
        <authorList>
            <person name="Callol A."/>
            <person name="Pajuelo D."/>
            <person name="Ebbesson L."/>
            <person name="Teles M."/>
            <person name="MacKenzie S."/>
            <person name="Amaro C."/>
        </authorList>
    </citation>
    <scope>NUCLEOTIDE SEQUENCE</scope>
</reference>
<evidence type="ECO:0000313" key="1">
    <source>
        <dbReference type="EMBL" id="JAH36484.1"/>
    </source>
</evidence>
<dbReference type="AlphaFoldDB" id="A0A0E9S4X9"/>
<protein>
    <submittedName>
        <fullName evidence="1">Uncharacterized protein</fullName>
    </submittedName>
</protein>
<name>A0A0E9S4X9_ANGAN</name>
<dbReference type="EMBL" id="GBXM01072093">
    <property type="protein sequence ID" value="JAH36484.1"/>
    <property type="molecule type" value="Transcribed_RNA"/>
</dbReference>
<accession>A0A0E9S4X9</accession>
<reference evidence="1" key="1">
    <citation type="submission" date="2014-11" db="EMBL/GenBank/DDBJ databases">
        <authorList>
            <person name="Amaro Gonzalez C."/>
        </authorList>
    </citation>
    <scope>NUCLEOTIDE SEQUENCE</scope>
</reference>
<organism evidence="1">
    <name type="scientific">Anguilla anguilla</name>
    <name type="common">European freshwater eel</name>
    <name type="synonym">Muraena anguilla</name>
    <dbReference type="NCBI Taxonomy" id="7936"/>
    <lineage>
        <taxon>Eukaryota</taxon>
        <taxon>Metazoa</taxon>
        <taxon>Chordata</taxon>
        <taxon>Craniata</taxon>
        <taxon>Vertebrata</taxon>
        <taxon>Euteleostomi</taxon>
        <taxon>Actinopterygii</taxon>
        <taxon>Neopterygii</taxon>
        <taxon>Teleostei</taxon>
        <taxon>Anguilliformes</taxon>
        <taxon>Anguillidae</taxon>
        <taxon>Anguilla</taxon>
    </lineage>
</organism>
<proteinExistence type="predicted"/>